<keyword evidence="2" id="KW-1185">Reference proteome</keyword>
<dbReference type="SUPFAM" id="SSF54719">
    <property type="entry name" value="Fe,Mn superoxide dismutase (SOD), C-terminal domain"/>
    <property type="match status" value="1"/>
</dbReference>
<evidence type="ECO:0000313" key="1">
    <source>
        <dbReference type="EMBL" id="KAA1426903.1"/>
    </source>
</evidence>
<comment type="caution">
    <text evidence="1">The sequence shown here is derived from an EMBL/GenBank/DDBJ whole genome shotgun (WGS) entry which is preliminary data.</text>
</comment>
<dbReference type="Proteomes" id="UP000324351">
    <property type="component" value="Unassembled WGS sequence"/>
</dbReference>
<organism evidence="1 2">
    <name type="scientific">Nocardioides antri</name>
    <dbReference type="NCBI Taxonomy" id="2607659"/>
    <lineage>
        <taxon>Bacteria</taxon>
        <taxon>Bacillati</taxon>
        <taxon>Actinomycetota</taxon>
        <taxon>Actinomycetes</taxon>
        <taxon>Propionibacteriales</taxon>
        <taxon>Nocardioidaceae</taxon>
        <taxon>Nocardioides</taxon>
    </lineage>
</organism>
<reference evidence="1 2" key="1">
    <citation type="submission" date="2019-09" db="EMBL/GenBank/DDBJ databases">
        <title>Nocardioides panacisoli sp. nov., isolated from the soil of a ginseng field.</title>
        <authorList>
            <person name="Cho C."/>
        </authorList>
    </citation>
    <scope>NUCLEOTIDE SEQUENCE [LARGE SCALE GENOMIC DNA]</scope>
    <source>
        <strain evidence="1 2">BN140041</strain>
    </source>
</reference>
<dbReference type="InterPro" id="IPR036314">
    <property type="entry name" value="SOD_C_sf"/>
</dbReference>
<dbReference type="EMBL" id="VUJW01000005">
    <property type="protein sequence ID" value="KAA1426903.1"/>
    <property type="molecule type" value="Genomic_DNA"/>
</dbReference>
<accession>A0A5B1M1V1</accession>
<sequence>MAIQPDVGSVVDKYARALRAPRLLFDLYPNPRPPGKPHLRYQPIPAGVVMAVVGSFEGFAEDLLALALYRQGHGWAHIAQNSDLTNPSVGDLAKRLTDTVGVNATPPNNWAVKLPKQHGINGWNPAKAEGWTEVLRRSEGWVQVRHCLAHGLVAGLGSEVWPGPASKKNLANQAALTTASDVLARSSIKAPAERGLYMWPAVDCARVFTHGAAHLAERTGSLLGDAVDASVLLTFDNI</sequence>
<protein>
    <submittedName>
        <fullName evidence="1">Uncharacterized protein</fullName>
    </submittedName>
</protein>
<reference evidence="1 2" key="2">
    <citation type="submission" date="2019-09" db="EMBL/GenBank/DDBJ databases">
        <authorList>
            <person name="Jin C."/>
        </authorList>
    </citation>
    <scope>NUCLEOTIDE SEQUENCE [LARGE SCALE GENOMIC DNA]</scope>
    <source>
        <strain evidence="1 2">BN140041</strain>
    </source>
</reference>
<gene>
    <name evidence="1" type="ORF">F0U47_12030</name>
</gene>
<evidence type="ECO:0000313" key="2">
    <source>
        <dbReference type="Proteomes" id="UP000324351"/>
    </source>
</evidence>
<name>A0A5B1M1V1_9ACTN</name>
<dbReference type="RefSeq" id="WP_149750730.1">
    <property type="nucleotide sequence ID" value="NZ_VUJW01000005.1"/>
</dbReference>
<dbReference type="AlphaFoldDB" id="A0A5B1M1V1"/>
<proteinExistence type="predicted"/>